<accession>A0ABW2R1I4</accession>
<dbReference type="EC" id="2.7.1.156" evidence="14"/>
<sequence length="197" mass="21112">MTEPAGTPSTGRPVAEPAGAHSAGRPVTELILGGARSGKSGYALAKTLAHDGPVFWLATAQAFDEEMQERIIRHKAERPAHWQTLEAPLQLATALAQSQDQFCVIDCLTLWLSNWLCLDDLAGWAQEKQAFIAAAAAHRGTLLLVSNEVGFGIVPDNALARLFRDEAGRLHQDIAKQAANVTLVVAGVPMPVKRSEC</sequence>
<evidence type="ECO:0000256" key="15">
    <source>
        <dbReference type="SAM" id="MobiDB-lite"/>
    </source>
</evidence>
<evidence type="ECO:0000256" key="13">
    <source>
        <dbReference type="ARBA" id="ARBA00023134"/>
    </source>
</evidence>
<evidence type="ECO:0000256" key="6">
    <source>
        <dbReference type="ARBA" id="ARBA00005159"/>
    </source>
</evidence>
<evidence type="ECO:0000256" key="5">
    <source>
        <dbReference type="ARBA" id="ARBA00004692"/>
    </source>
</evidence>
<dbReference type="Proteomes" id="UP001596473">
    <property type="component" value="Unassembled WGS sequence"/>
</dbReference>
<comment type="caution">
    <text evidence="16">The sequence shown here is derived from an EMBL/GenBank/DDBJ whole genome shotgun (WGS) entry which is preliminary data.</text>
</comment>
<dbReference type="PANTHER" id="PTHR34848:SF1">
    <property type="entry name" value="BIFUNCTIONAL ADENOSYLCOBALAMIN BIOSYNTHESIS PROTEIN COBU"/>
    <property type="match status" value="1"/>
</dbReference>
<keyword evidence="12 14" id="KW-0067">ATP-binding</keyword>
<dbReference type="GO" id="GO:0043752">
    <property type="term" value="F:adenosylcobinamide kinase activity"/>
    <property type="evidence" value="ECO:0007669"/>
    <property type="project" value="UniProtKB-EC"/>
</dbReference>
<dbReference type="PANTHER" id="PTHR34848">
    <property type="match status" value="1"/>
</dbReference>
<protein>
    <recommendedName>
        <fullName evidence="14">Bifunctional adenosylcobalamin biosynthesis protein</fullName>
        <ecNumber evidence="14">2.7.1.156</ecNumber>
        <ecNumber evidence="14">2.7.7.62</ecNumber>
    </recommendedName>
</protein>
<dbReference type="Pfam" id="PF02283">
    <property type="entry name" value="CobU"/>
    <property type="match status" value="1"/>
</dbReference>
<dbReference type="EMBL" id="JBHTBQ010000014">
    <property type="protein sequence ID" value="MFC7419865.1"/>
    <property type="molecule type" value="Genomic_DNA"/>
</dbReference>
<comment type="catalytic activity">
    <reaction evidence="3">
        <text>adenosylcob(III)inamide + GTP = adenosylcob(III)inamide phosphate + GDP + H(+)</text>
        <dbReference type="Rhea" id="RHEA:15765"/>
        <dbReference type="ChEBI" id="CHEBI:2480"/>
        <dbReference type="ChEBI" id="CHEBI:15378"/>
        <dbReference type="ChEBI" id="CHEBI:37565"/>
        <dbReference type="ChEBI" id="CHEBI:58189"/>
        <dbReference type="ChEBI" id="CHEBI:58502"/>
        <dbReference type="EC" id="2.7.1.156"/>
    </reaction>
</comment>
<organism evidence="16 17">
    <name type="scientific">Iodobacter arcticus</name>
    <dbReference type="NCBI Taxonomy" id="590593"/>
    <lineage>
        <taxon>Bacteria</taxon>
        <taxon>Pseudomonadati</taxon>
        <taxon>Pseudomonadota</taxon>
        <taxon>Betaproteobacteria</taxon>
        <taxon>Neisseriales</taxon>
        <taxon>Chitinibacteraceae</taxon>
        <taxon>Iodobacter</taxon>
    </lineage>
</organism>
<evidence type="ECO:0000256" key="1">
    <source>
        <dbReference type="ARBA" id="ARBA00000312"/>
    </source>
</evidence>
<dbReference type="PIRSF" id="PIRSF006135">
    <property type="entry name" value="CobU"/>
    <property type="match status" value="1"/>
</dbReference>
<keyword evidence="9 14" id="KW-0808">Transferase</keyword>
<comment type="similarity">
    <text evidence="7 14">Belongs to the CobU/CobP family.</text>
</comment>
<evidence type="ECO:0000256" key="2">
    <source>
        <dbReference type="ARBA" id="ARBA00000711"/>
    </source>
</evidence>
<comment type="catalytic activity">
    <reaction evidence="1 14">
        <text>adenosylcob(III)inamide + ATP = adenosylcob(III)inamide phosphate + ADP + H(+)</text>
        <dbReference type="Rhea" id="RHEA:15769"/>
        <dbReference type="ChEBI" id="CHEBI:2480"/>
        <dbReference type="ChEBI" id="CHEBI:15378"/>
        <dbReference type="ChEBI" id="CHEBI:30616"/>
        <dbReference type="ChEBI" id="CHEBI:58502"/>
        <dbReference type="ChEBI" id="CHEBI:456216"/>
        <dbReference type="EC" id="2.7.1.156"/>
    </reaction>
</comment>
<evidence type="ECO:0000313" key="16">
    <source>
        <dbReference type="EMBL" id="MFC7419865.1"/>
    </source>
</evidence>
<dbReference type="SUPFAM" id="SSF52540">
    <property type="entry name" value="P-loop containing nucleoside triphosphate hydrolases"/>
    <property type="match status" value="1"/>
</dbReference>
<dbReference type="CDD" id="cd00544">
    <property type="entry name" value="CobU"/>
    <property type="match status" value="1"/>
</dbReference>
<evidence type="ECO:0000256" key="9">
    <source>
        <dbReference type="ARBA" id="ARBA00022679"/>
    </source>
</evidence>
<evidence type="ECO:0000256" key="12">
    <source>
        <dbReference type="ARBA" id="ARBA00022840"/>
    </source>
</evidence>
<feature type="region of interest" description="Disordered" evidence="15">
    <location>
        <begin position="1"/>
        <end position="23"/>
    </location>
</feature>
<dbReference type="GO" id="GO:0008820">
    <property type="term" value="F:cobinamide phosphate guanylyltransferase activity"/>
    <property type="evidence" value="ECO:0007669"/>
    <property type="project" value="UniProtKB-EC"/>
</dbReference>
<keyword evidence="16" id="KW-0548">Nucleotidyltransferase</keyword>
<comment type="function">
    <text evidence="4 14">Catalyzes ATP-dependent phosphorylation of adenosylcobinamide and addition of GMP to adenosylcobinamide phosphate.</text>
</comment>
<evidence type="ECO:0000256" key="7">
    <source>
        <dbReference type="ARBA" id="ARBA00007490"/>
    </source>
</evidence>
<dbReference type="RefSeq" id="WP_380187519.1">
    <property type="nucleotide sequence ID" value="NZ_JBHTBQ010000014.1"/>
</dbReference>
<dbReference type="EC" id="2.7.7.62" evidence="14"/>
<evidence type="ECO:0000256" key="10">
    <source>
        <dbReference type="ARBA" id="ARBA00022741"/>
    </source>
</evidence>
<evidence type="ECO:0000256" key="14">
    <source>
        <dbReference type="PIRNR" id="PIRNR006135"/>
    </source>
</evidence>
<comment type="catalytic activity">
    <reaction evidence="2 14">
        <text>adenosylcob(III)inamide phosphate + GTP + H(+) = adenosylcob(III)inamide-GDP + diphosphate</text>
        <dbReference type="Rhea" id="RHEA:22712"/>
        <dbReference type="ChEBI" id="CHEBI:15378"/>
        <dbReference type="ChEBI" id="CHEBI:33019"/>
        <dbReference type="ChEBI" id="CHEBI:37565"/>
        <dbReference type="ChEBI" id="CHEBI:58502"/>
        <dbReference type="ChEBI" id="CHEBI:60487"/>
        <dbReference type="EC" id="2.7.7.62"/>
    </reaction>
</comment>
<evidence type="ECO:0000256" key="3">
    <source>
        <dbReference type="ARBA" id="ARBA00001522"/>
    </source>
</evidence>
<keyword evidence="11 14" id="KW-0418">Kinase</keyword>
<proteinExistence type="inferred from homology"/>
<evidence type="ECO:0000256" key="8">
    <source>
        <dbReference type="ARBA" id="ARBA00022573"/>
    </source>
</evidence>
<reference evidence="17" key="1">
    <citation type="journal article" date="2019" name="Int. J. Syst. Evol. Microbiol.">
        <title>The Global Catalogue of Microorganisms (GCM) 10K type strain sequencing project: providing services to taxonomists for standard genome sequencing and annotation.</title>
        <authorList>
            <consortium name="The Broad Institute Genomics Platform"/>
            <consortium name="The Broad Institute Genome Sequencing Center for Infectious Disease"/>
            <person name="Wu L."/>
            <person name="Ma J."/>
        </authorList>
    </citation>
    <scope>NUCLEOTIDE SEQUENCE [LARGE SCALE GENOMIC DNA]</scope>
    <source>
        <strain evidence="17">CCUG 62945</strain>
    </source>
</reference>
<keyword evidence="8 14" id="KW-0169">Cobalamin biosynthesis</keyword>
<keyword evidence="17" id="KW-1185">Reference proteome</keyword>
<dbReference type="InterPro" id="IPR027417">
    <property type="entry name" value="P-loop_NTPase"/>
</dbReference>
<keyword evidence="13 14" id="KW-0342">GTP-binding</keyword>
<keyword evidence="10 14" id="KW-0547">Nucleotide-binding</keyword>
<evidence type="ECO:0000256" key="4">
    <source>
        <dbReference type="ARBA" id="ARBA00003889"/>
    </source>
</evidence>
<comment type="pathway">
    <text evidence="5 14">Cofactor biosynthesis; adenosylcobalamin biosynthesis; adenosylcobalamin from cob(II)yrinate a,c-diamide: step 6/7.</text>
</comment>
<comment type="pathway">
    <text evidence="6 14">Cofactor biosynthesis; adenosylcobalamin biosynthesis; adenosylcobalamin from cob(II)yrinate a,c-diamide: step 5/7.</text>
</comment>
<dbReference type="Gene3D" id="3.40.50.300">
    <property type="entry name" value="P-loop containing nucleotide triphosphate hydrolases"/>
    <property type="match status" value="1"/>
</dbReference>
<evidence type="ECO:0000256" key="11">
    <source>
        <dbReference type="ARBA" id="ARBA00022777"/>
    </source>
</evidence>
<name>A0ABW2R1I4_9NEIS</name>
<gene>
    <name evidence="16" type="primary">cobU</name>
    <name evidence="16" type="ORF">ACFQNF_08205</name>
</gene>
<evidence type="ECO:0000313" key="17">
    <source>
        <dbReference type="Proteomes" id="UP001596473"/>
    </source>
</evidence>
<dbReference type="InterPro" id="IPR003203">
    <property type="entry name" value="CobU/CobP"/>
</dbReference>
<dbReference type="NCBIfam" id="NF004469">
    <property type="entry name" value="PRK05800.1"/>
    <property type="match status" value="1"/>
</dbReference>